<proteinExistence type="predicted"/>
<gene>
    <name evidence="2" type="ORF">HLB23_14010</name>
</gene>
<evidence type="ECO:0000313" key="2">
    <source>
        <dbReference type="EMBL" id="NNH70963.1"/>
    </source>
</evidence>
<dbReference type="EMBL" id="JABELX010000004">
    <property type="protein sequence ID" value="NNH70963.1"/>
    <property type="molecule type" value="Genomic_DNA"/>
</dbReference>
<organism evidence="2 3">
    <name type="scientific">Nocardia uniformis</name>
    <dbReference type="NCBI Taxonomy" id="53432"/>
    <lineage>
        <taxon>Bacteria</taxon>
        <taxon>Bacillati</taxon>
        <taxon>Actinomycetota</taxon>
        <taxon>Actinomycetes</taxon>
        <taxon>Mycobacteriales</taxon>
        <taxon>Nocardiaceae</taxon>
        <taxon>Nocardia</taxon>
    </lineage>
</organism>
<feature type="region of interest" description="Disordered" evidence="1">
    <location>
        <begin position="47"/>
        <end position="67"/>
    </location>
</feature>
<feature type="compositionally biased region" description="Low complexity" evidence="1">
    <location>
        <begin position="54"/>
        <end position="63"/>
    </location>
</feature>
<dbReference type="Proteomes" id="UP000586827">
    <property type="component" value="Unassembled WGS sequence"/>
</dbReference>
<name>A0A849BWJ0_9NOCA</name>
<protein>
    <submittedName>
        <fullName evidence="2">Uncharacterized protein</fullName>
    </submittedName>
</protein>
<dbReference type="RefSeq" id="WP_157552546.1">
    <property type="nucleotide sequence ID" value="NZ_JABELX010000004.1"/>
</dbReference>
<dbReference type="AlphaFoldDB" id="A0A849BWJ0"/>
<accession>A0A849BWJ0</accession>
<evidence type="ECO:0000313" key="3">
    <source>
        <dbReference type="Proteomes" id="UP000586827"/>
    </source>
</evidence>
<reference evidence="2 3" key="1">
    <citation type="submission" date="2020-05" db="EMBL/GenBank/DDBJ databases">
        <title>MicrobeNet Type strains.</title>
        <authorList>
            <person name="Nicholson A.C."/>
        </authorList>
    </citation>
    <scope>NUCLEOTIDE SEQUENCE [LARGE SCALE GENOMIC DNA]</scope>
    <source>
        <strain evidence="2 3">JCM 3224</strain>
    </source>
</reference>
<sequence length="192" mass="19992">MASAYGGALLMAAALVGGGGGAAIWFRTHPGAPPPIVVVAQAPPVATTPPPVTTGPTTTTKPPGLRETIPSQVPDELAYTAPVPSELPDFPNHSATNYGWFGGDSVSARCDEWRHATVVGSTVETLFVVCGSYFKAYRLDVATPIRTPVSGSGERWSGSGGGVSIELSRTELAITQADGTRVTQSVLEWWRS</sequence>
<comment type="caution">
    <text evidence="2">The sequence shown here is derived from an EMBL/GenBank/DDBJ whole genome shotgun (WGS) entry which is preliminary data.</text>
</comment>
<evidence type="ECO:0000256" key="1">
    <source>
        <dbReference type="SAM" id="MobiDB-lite"/>
    </source>
</evidence>
<keyword evidence="3" id="KW-1185">Reference proteome</keyword>